<keyword evidence="3" id="KW-1185">Reference proteome</keyword>
<dbReference type="AlphaFoldDB" id="A0A1H3R1F1"/>
<accession>A0A1H3R1F1</accession>
<evidence type="ECO:0000256" key="1">
    <source>
        <dbReference type="SAM" id="Phobius"/>
    </source>
</evidence>
<reference evidence="3" key="1">
    <citation type="submission" date="2016-10" db="EMBL/GenBank/DDBJ databases">
        <authorList>
            <person name="Varghese N."/>
            <person name="Submissions S."/>
        </authorList>
    </citation>
    <scope>NUCLEOTIDE SEQUENCE [LARGE SCALE GENOMIC DNA]</scope>
    <source>
        <strain evidence="3">SP</strain>
    </source>
</reference>
<dbReference type="InterPro" id="IPR035289">
    <property type="entry name" value="DUF5366"/>
</dbReference>
<proteinExistence type="predicted"/>
<feature type="transmembrane region" description="Helical" evidence="1">
    <location>
        <begin position="148"/>
        <end position="173"/>
    </location>
</feature>
<dbReference type="OrthoDB" id="2739240at2"/>
<name>A0A1H3R1F1_9BACI</name>
<dbReference type="EMBL" id="FNPI01000007">
    <property type="protein sequence ID" value="SDZ19440.1"/>
    <property type="molecule type" value="Genomic_DNA"/>
</dbReference>
<feature type="transmembrane region" description="Helical" evidence="1">
    <location>
        <begin position="54"/>
        <end position="75"/>
    </location>
</feature>
<evidence type="ECO:0008006" key="4">
    <source>
        <dbReference type="Google" id="ProtNLM"/>
    </source>
</evidence>
<sequence>MKNAYLTSHFPLFSIILFSLSLSMYSEKQISFYLKEIGLYEGMIEFFSENGIRLSILFLLWLFFFMLFAALKLIANTINEVSLLFFSKDEEGGDLNKVRGGSWIFLIAGVVSIVTVLQLYITLAVLLAACIVYFIYFIYKVSYSLSAPALIGMIFFHMFFWFSFILAVAYTFLKLYNSMIASLPL</sequence>
<evidence type="ECO:0000313" key="3">
    <source>
        <dbReference type="Proteomes" id="UP000198935"/>
    </source>
</evidence>
<feature type="transmembrane region" description="Helical" evidence="1">
    <location>
        <begin position="103"/>
        <end position="136"/>
    </location>
</feature>
<evidence type="ECO:0000313" key="2">
    <source>
        <dbReference type="EMBL" id="SDZ19440.1"/>
    </source>
</evidence>
<keyword evidence="1" id="KW-0472">Membrane</keyword>
<dbReference type="Proteomes" id="UP000198935">
    <property type="component" value="Unassembled WGS sequence"/>
</dbReference>
<keyword evidence="1" id="KW-0812">Transmembrane</keyword>
<dbReference type="Pfam" id="PF17328">
    <property type="entry name" value="DUF5366"/>
    <property type="match status" value="1"/>
</dbReference>
<keyword evidence="1" id="KW-1133">Transmembrane helix</keyword>
<feature type="transmembrane region" description="Helical" evidence="1">
    <location>
        <begin position="6"/>
        <end position="25"/>
    </location>
</feature>
<protein>
    <recommendedName>
        <fullName evidence="4">YufK family protein</fullName>
    </recommendedName>
</protein>
<gene>
    <name evidence="2" type="ORF">SAMN05421736_107146</name>
</gene>
<organism evidence="2 3">
    <name type="scientific">Evansella caseinilytica</name>
    <dbReference type="NCBI Taxonomy" id="1503961"/>
    <lineage>
        <taxon>Bacteria</taxon>
        <taxon>Bacillati</taxon>
        <taxon>Bacillota</taxon>
        <taxon>Bacilli</taxon>
        <taxon>Bacillales</taxon>
        <taxon>Bacillaceae</taxon>
        <taxon>Evansella</taxon>
    </lineage>
</organism>